<evidence type="ECO:0000313" key="2">
    <source>
        <dbReference type="Proteomes" id="UP000002063"/>
    </source>
</evidence>
<protein>
    <recommendedName>
        <fullName evidence="3">Phage protein</fullName>
    </recommendedName>
</protein>
<dbReference type="AlphaFoldDB" id="C9RFS3"/>
<dbReference type="eggNOG" id="arCOG09650">
    <property type="taxonomic scope" value="Archaea"/>
</dbReference>
<dbReference type="RefSeq" id="WP_015732646.1">
    <property type="nucleotide sequence ID" value="NC_013407.1"/>
</dbReference>
<dbReference type="GeneID" id="8512900"/>
<evidence type="ECO:0000313" key="1">
    <source>
        <dbReference type="EMBL" id="ACX72425.1"/>
    </source>
</evidence>
<dbReference type="HOGENOM" id="CLU_1393602_0_0_2"/>
<reference evidence="1" key="1">
    <citation type="submission" date="2009-10" db="EMBL/GenBank/DDBJ databases">
        <title>Complete sequence of chromosome of Methanocaldococcus vulcanius M7.</title>
        <authorList>
            <consortium name="US DOE Joint Genome Institute"/>
            <person name="Lucas S."/>
            <person name="Copeland A."/>
            <person name="Lapidus A."/>
            <person name="Glavina del Rio T."/>
            <person name="Dalin E."/>
            <person name="Tice H."/>
            <person name="Bruce D."/>
            <person name="Goodwin L."/>
            <person name="Pitluck S."/>
            <person name="Lcollab F.I."/>
            <person name="Brettin T."/>
            <person name="Detter J.C."/>
            <person name="Han C."/>
            <person name="Tapia R."/>
            <person name="Kuske C.R."/>
            <person name="Schmutz J."/>
            <person name="Larimer F."/>
            <person name="Land M."/>
            <person name="Hauser L."/>
            <person name="Kyrpides N."/>
            <person name="Ovchinikova G."/>
            <person name="Sieprawska-Lupa M."/>
            <person name="Whitman W.B."/>
            <person name="Woyke T."/>
        </authorList>
    </citation>
    <scope>NUCLEOTIDE SEQUENCE [LARGE SCALE GENOMIC DNA]</scope>
    <source>
        <strain evidence="1">M7</strain>
    </source>
</reference>
<dbReference type="Proteomes" id="UP000002063">
    <property type="component" value="Chromosome"/>
</dbReference>
<dbReference type="EMBL" id="CP001787">
    <property type="protein sequence ID" value="ACX72425.1"/>
    <property type="molecule type" value="Genomic_DNA"/>
</dbReference>
<sequence length="195" mass="22616">MTELYINGKKTEFTDISIKQYMNKISSASITTPFNDAVGYFDFVEIVEGQFTLFRGYIVQLEHESTANSRVSKFTAYDPLIKLKNIAFIGGYSGYLQDLLNQLCDEINIINAVSVDAKVNLRYENETNKYQLLKDAFHFAKTSFYYDSQTNELRDLATSYDDVMTHLIFSWNRRCRMIQTINDKIVNVVKVTNQR</sequence>
<gene>
    <name evidence="1" type="ordered locus">Metvu_0566</name>
</gene>
<dbReference type="STRING" id="579137.Metvu_0566"/>
<keyword evidence="2" id="KW-1185">Reference proteome</keyword>
<accession>C9RFS3</accession>
<dbReference type="KEGG" id="mvu:Metvu_0566"/>
<evidence type="ECO:0008006" key="3">
    <source>
        <dbReference type="Google" id="ProtNLM"/>
    </source>
</evidence>
<organism evidence="1 2">
    <name type="scientific">Methanocaldococcus vulcanius (strain ATCC 700851 / DSM 12094 / M7)</name>
    <name type="common">Methanococcus vulcanius</name>
    <dbReference type="NCBI Taxonomy" id="579137"/>
    <lineage>
        <taxon>Archaea</taxon>
        <taxon>Methanobacteriati</taxon>
        <taxon>Methanobacteriota</taxon>
        <taxon>Methanomada group</taxon>
        <taxon>Methanococci</taxon>
        <taxon>Methanococcales</taxon>
        <taxon>Methanocaldococcaceae</taxon>
        <taxon>Methanocaldococcus</taxon>
    </lineage>
</organism>
<name>C9RFS3_METVM</name>
<proteinExistence type="predicted"/>